<dbReference type="EMBL" id="LCTW02000472">
    <property type="protein sequence ID" value="KXX73453.1"/>
    <property type="molecule type" value="Genomic_DNA"/>
</dbReference>
<protein>
    <submittedName>
        <fullName evidence="1">Uncharacterized protein</fullName>
    </submittedName>
</protein>
<dbReference type="AlphaFoldDB" id="A0A175VPY8"/>
<dbReference type="VEuPathDB" id="FungiDB:MMYC01_210158"/>
<gene>
    <name evidence="1" type="ORF">MMYC01_210158</name>
</gene>
<feature type="non-terminal residue" evidence="1">
    <location>
        <position position="578"/>
    </location>
</feature>
<sequence length="578" mass="65414">MEEIAPITYRSRVLSNHAAEWVERHAVSTTISQLETPDQAEGLTTTPEFVPELDRFAPRGVVFDATKYYEESQRQMQNFNCILDKFVLVLKERNIEAELGIVLKSPADFTLDYVLYLVNKIDERKESTSRTRRCKAFVRNWCRKAHENKDIVEGLIAIIPNTYGSAISGGFTLILAAVEKHVELRDQIQDWLVAIPEQLERIQRLSEVHHGSYRLHSFADAVLVSIFNVLERILNKLTKTWQGIEKAMLNVDTFLKGLPGASEQSKDFLMMKCADMLYRFCASSPVIDPKTGEINRYELKLLIERQSTVPQQSSKETNQAVASRWLAGLKGFNPDPSRDVKDYLEHVEQLDADEKCVFGYILDSEELSRWMRCARSSVLGIDLQTPPARLYNSLSFSSALFVSALKSTNSFPVMSFFCRYRNNSFPGDAKNSGPVAMIKSLNGQLLDFMAKNRPSKDLRALEDRKFFAKAKCRLEHGLKMLHVLISLLPQGDTVFIILDALSYLSGSNLDADLAIRGLFDIIAYRNDIIIKCSPVYKHADLSLHIQDIVPGTGSVNVAESSSKIAKHVKGNQHVRWQN</sequence>
<keyword evidence="2" id="KW-1185">Reference proteome</keyword>
<organism evidence="1 2">
    <name type="scientific">Madurella mycetomatis</name>
    <dbReference type="NCBI Taxonomy" id="100816"/>
    <lineage>
        <taxon>Eukaryota</taxon>
        <taxon>Fungi</taxon>
        <taxon>Dikarya</taxon>
        <taxon>Ascomycota</taxon>
        <taxon>Pezizomycotina</taxon>
        <taxon>Sordariomycetes</taxon>
        <taxon>Sordariomycetidae</taxon>
        <taxon>Sordariales</taxon>
        <taxon>Sordariales incertae sedis</taxon>
        <taxon>Madurella</taxon>
    </lineage>
</organism>
<dbReference type="PANTHER" id="PTHR40619">
    <property type="entry name" value="FUNGAL STAND N-TERMINAL GOODBYE DOMAIN-CONTAINING PROTEIN"/>
    <property type="match status" value="1"/>
</dbReference>
<proteinExistence type="predicted"/>
<reference evidence="1 2" key="1">
    <citation type="journal article" date="2016" name="Genome Announc.">
        <title>Genome Sequence of Madurella mycetomatis mm55, Isolated from a Human Mycetoma Case in Sudan.</title>
        <authorList>
            <person name="Smit S."/>
            <person name="Derks M.F."/>
            <person name="Bervoets S."/>
            <person name="Fahal A."/>
            <person name="van Leeuwen W."/>
            <person name="van Belkum A."/>
            <person name="van de Sande W.W."/>
        </authorList>
    </citation>
    <scope>NUCLEOTIDE SEQUENCE [LARGE SCALE GENOMIC DNA]</scope>
    <source>
        <strain evidence="2">mm55</strain>
    </source>
</reference>
<comment type="caution">
    <text evidence="1">The sequence shown here is derived from an EMBL/GenBank/DDBJ whole genome shotgun (WGS) entry which is preliminary data.</text>
</comment>
<accession>A0A175VPY8</accession>
<evidence type="ECO:0000313" key="2">
    <source>
        <dbReference type="Proteomes" id="UP000078237"/>
    </source>
</evidence>
<dbReference type="PANTHER" id="PTHR40619:SF3">
    <property type="entry name" value="FUNGAL STAND N-TERMINAL GOODBYE DOMAIN-CONTAINING PROTEIN"/>
    <property type="match status" value="1"/>
</dbReference>
<name>A0A175VPY8_9PEZI</name>
<dbReference type="OrthoDB" id="5419927at2759"/>
<dbReference type="Proteomes" id="UP000078237">
    <property type="component" value="Unassembled WGS sequence"/>
</dbReference>
<evidence type="ECO:0000313" key="1">
    <source>
        <dbReference type="EMBL" id="KXX73453.1"/>
    </source>
</evidence>